<comment type="subcellular location">
    <subcellularLocation>
        <location evidence="2">Membrane</location>
        <topology evidence="2">Multi-pass membrane protein</topology>
    </subcellularLocation>
    <subcellularLocation>
        <location evidence="1">Nucleus</location>
    </subcellularLocation>
</comment>
<evidence type="ECO:0000256" key="1">
    <source>
        <dbReference type="ARBA" id="ARBA00004123"/>
    </source>
</evidence>
<evidence type="ECO:0000256" key="12">
    <source>
        <dbReference type="SAM" id="Phobius"/>
    </source>
</evidence>
<reference evidence="15" key="1">
    <citation type="submission" date="2022-11" db="UniProtKB">
        <authorList>
            <consortium name="WormBaseParasite"/>
        </authorList>
    </citation>
    <scope>IDENTIFICATION</scope>
</reference>
<evidence type="ECO:0000256" key="10">
    <source>
        <dbReference type="ARBA" id="ARBA00038035"/>
    </source>
</evidence>
<dbReference type="InterPro" id="IPR011009">
    <property type="entry name" value="Kinase-like_dom_sf"/>
</dbReference>
<keyword evidence="14" id="KW-1185">Reference proteome</keyword>
<dbReference type="GO" id="GO:0005524">
    <property type="term" value="F:ATP binding"/>
    <property type="evidence" value="ECO:0007669"/>
    <property type="project" value="UniProtKB-KW"/>
</dbReference>
<feature type="transmembrane region" description="Helical" evidence="12">
    <location>
        <begin position="808"/>
        <end position="833"/>
    </location>
</feature>
<dbReference type="SMART" id="SM00220">
    <property type="entry name" value="S_TKc"/>
    <property type="match status" value="1"/>
</dbReference>
<evidence type="ECO:0000313" key="14">
    <source>
        <dbReference type="Proteomes" id="UP000887540"/>
    </source>
</evidence>
<dbReference type="Proteomes" id="UP000887540">
    <property type="component" value="Unplaced"/>
</dbReference>
<dbReference type="PROSITE" id="PS50216">
    <property type="entry name" value="DHHC"/>
    <property type="match status" value="1"/>
</dbReference>
<dbReference type="GO" id="GO:0003677">
    <property type="term" value="F:DNA binding"/>
    <property type="evidence" value="ECO:0007669"/>
    <property type="project" value="InterPro"/>
</dbReference>
<keyword evidence="7" id="KW-0067">ATP-binding</keyword>
<dbReference type="GO" id="GO:0015074">
    <property type="term" value="P:DNA integration"/>
    <property type="evidence" value="ECO:0007669"/>
    <property type="project" value="InterPro"/>
</dbReference>
<dbReference type="InterPro" id="IPR000719">
    <property type="entry name" value="Prot_kinase_dom"/>
</dbReference>
<evidence type="ECO:0000256" key="11">
    <source>
        <dbReference type="ARBA" id="ARBA00038999"/>
    </source>
</evidence>
<evidence type="ECO:0000259" key="13">
    <source>
        <dbReference type="PROSITE" id="PS50011"/>
    </source>
</evidence>
<sequence>MAVKFVHIPFCYNDPQKEYELQKLIREIKLHQKLNYSKNIVNLYGFCINEGDALICMQLMDMSLKDFYLDVHKNYGYFPESLMGVIVVSVIHAFQHLNKNGIIHRDIKPSNILLNLNSEIKLCDFGESRLLENNQATSIVGTVAYWAPERIYNRQNPYDCKTDIWSLGITMAELAYGKFPFEDENGQNLDNYISIMSYILTINIEDLVHKCFTSDTFTLAPGFTLLCLRKFETRPNYEELLNTTFYRTYSTLAMRNIIAKYFQELNLISEDLDDTVADVSLNKVEMRPLVYSKGFFMPRNYVPGDIVGMGSRGTVMKVLDKTKNEYVSIKQLNSPYVNYHSDVAYKEFILLQKIKHENDLSPSGIMIDHNLRLKIVHLGLIQQLDEDRQELKTYKKSIQTSASRVYGAPEEYRAPEVLFLFFERYNHKAKLMPGKYKTEEIRKLIVEAKQKGEYDKDVAARFHVNQSTVSRIWSRWKATKSVKTKKKTGRPRKTTAGQRRLLVRHVKKDPFMTAVDLMEYANDTLGVNIKIRTAQNILIKAELRGRRPAKKPWISKKNRSARLKFAKEHKDWTEMNKCMKNLKFLSYARLFAINLWYTCPAVNGSEECTVEYFWAVLILSEVTANLILFQYYRNRNQISYWTVKSSTLLIEESEKLSKFGVPIEHIPISESTNGEYYRVNPGGVAGALPYHDPRLYPSVRNTNTTKFCVDCNIITPRRCHHCFLCNMCVLRKDHHCFLTGGCVGLANQRYFIVFLFWVSFGAFYGCWYNFWYLSEFVSPWYPFGWMTYIGPVALFRWVLGYSSLFNMFLAVLFSISFVSGFSALAFFIVQMFYTLYGYTMHDYHVGRLRDHLESDGENMSERLALVFGRRWYLNFFVPQFWVPNQMTPGIARNIFLSISKDL</sequence>
<dbReference type="InterPro" id="IPR008271">
    <property type="entry name" value="Ser/Thr_kinase_AS"/>
</dbReference>
<dbReference type="PROSITE" id="PS00108">
    <property type="entry name" value="PROTEIN_KINASE_ST"/>
    <property type="match status" value="1"/>
</dbReference>
<dbReference type="GO" id="GO:0016409">
    <property type="term" value="F:palmitoyltransferase activity"/>
    <property type="evidence" value="ECO:0007669"/>
    <property type="project" value="InterPro"/>
</dbReference>
<feature type="transmembrane region" description="Helical" evidence="12">
    <location>
        <begin position="783"/>
        <end position="801"/>
    </location>
</feature>
<organism evidence="14 15">
    <name type="scientific">Acrobeloides nanus</name>
    <dbReference type="NCBI Taxonomy" id="290746"/>
    <lineage>
        <taxon>Eukaryota</taxon>
        <taxon>Metazoa</taxon>
        <taxon>Ecdysozoa</taxon>
        <taxon>Nematoda</taxon>
        <taxon>Chromadorea</taxon>
        <taxon>Rhabditida</taxon>
        <taxon>Tylenchina</taxon>
        <taxon>Cephalobomorpha</taxon>
        <taxon>Cephaloboidea</taxon>
        <taxon>Cephalobidae</taxon>
        <taxon>Acrobeloides</taxon>
    </lineage>
</organism>
<feature type="domain" description="Protein kinase" evidence="13">
    <location>
        <begin position="1"/>
        <end position="246"/>
    </location>
</feature>
<dbReference type="SUPFAM" id="SSF46689">
    <property type="entry name" value="Homeodomain-like"/>
    <property type="match status" value="1"/>
</dbReference>
<proteinExistence type="inferred from homology"/>
<dbReference type="AlphaFoldDB" id="A0A914CN37"/>
<evidence type="ECO:0000256" key="6">
    <source>
        <dbReference type="ARBA" id="ARBA00022777"/>
    </source>
</evidence>
<protein>
    <recommendedName>
        <fullName evidence="11">mitogen-activated protein kinase kinase</fullName>
        <ecNumber evidence="11">2.7.12.2</ecNumber>
    </recommendedName>
</protein>
<comment type="similarity">
    <text evidence="10">Belongs to the protein kinase superfamily. STE Ser/Thr protein kinase family. MAP kinase kinase subfamily.</text>
</comment>
<dbReference type="Pfam" id="PF01498">
    <property type="entry name" value="HTH_Tnp_Tc3_2"/>
    <property type="match status" value="1"/>
</dbReference>
<evidence type="ECO:0000256" key="9">
    <source>
        <dbReference type="ARBA" id="ARBA00023136"/>
    </source>
</evidence>
<keyword evidence="6" id="KW-0418">Kinase</keyword>
<evidence type="ECO:0000256" key="7">
    <source>
        <dbReference type="ARBA" id="ARBA00022840"/>
    </source>
</evidence>
<evidence type="ECO:0000313" key="15">
    <source>
        <dbReference type="WBParaSite" id="ACRNAN_scaffold1264.g9784.t1"/>
    </source>
</evidence>
<dbReference type="PANTHER" id="PTHR48013:SF28">
    <property type="entry name" value="DUAL SPECIFICITY MITOGEN-ACTIVATED PROTEIN KINASE KINASE SEK-1"/>
    <property type="match status" value="1"/>
</dbReference>
<dbReference type="PANTHER" id="PTHR48013">
    <property type="entry name" value="DUAL SPECIFICITY MITOGEN-ACTIVATED PROTEIN KINASE KINASE 5-RELATED"/>
    <property type="match status" value="1"/>
</dbReference>
<dbReference type="PROSITE" id="PS50011">
    <property type="entry name" value="PROTEIN_KINASE_DOM"/>
    <property type="match status" value="1"/>
</dbReference>
<dbReference type="GO" id="GO:0051403">
    <property type="term" value="P:stress-activated MAPK cascade"/>
    <property type="evidence" value="ECO:0007669"/>
    <property type="project" value="TreeGrafter"/>
</dbReference>
<dbReference type="Gene3D" id="1.10.10.10">
    <property type="entry name" value="Winged helix-like DNA-binding domain superfamily/Winged helix DNA-binding domain"/>
    <property type="match status" value="1"/>
</dbReference>
<dbReference type="GO" id="GO:0004708">
    <property type="term" value="F:MAP kinase kinase activity"/>
    <property type="evidence" value="ECO:0007669"/>
    <property type="project" value="UniProtKB-EC"/>
</dbReference>
<dbReference type="Pfam" id="PF00069">
    <property type="entry name" value="Pkinase"/>
    <property type="match status" value="1"/>
</dbReference>
<dbReference type="Gene3D" id="1.10.510.10">
    <property type="entry name" value="Transferase(Phosphotransferase) domain 1"/>
    <property type="match status" value="2"/>
</dbReference>
<keyword evidence="8 12" id="KW-1133">Transmembrane helix</keyword>
<dbReference type="WBParaSite" id="ACRNAN_scaffold1264.g9784.t1">
    <property type="protein sequence ID" value="ACRNAN_scaffold1264.g9784.t1"/>
    <property type="gene ID" value="ACRNAN_scaffold1264.g9784"/>
</dbReference>
<dbReference type="Pfam" id="PF01529">
    <property type="entry name" value="DHHC"/>
    <property type="match status" value="1"/>
</dbReference>
<feature type="transmembrane region" description="Helical" evidence="12">
    <location>
        <begin position="612"/>
        <end position="632"/>
    </location>
</feature>
<name>A0A914CN37_9BILA</name>
<evidence type="ECO:0000256" key="2">
    <source>
        <dbReference type="ARBA" id="ARBA00004141"/>
    </source>
</evidence>
<feature type="transmembrane region" description="Helical" evidence="12">
    <location>
        <begin position="750"/>
        <end position="771"/>
    </location>
</feature>
<evidence type="ECO:0000256" key="3">
    <source>
        <dbReference type="ARBA" id="ARBA00022679"/>
    </source>
</evidence>
<dbReference type="InterPro" id="IPR001594">
    <property type="entry name" value="Palmitoyltrfase_DHHC"/>
</dbReference>
<dbReference type="InterPro" id="IPR002492">
    <property type="entry name" value="Transposase_Tc1-like"/>
</dbReference>
<evidence type="ECO:0000256" key="5">
    <source>
        <dbReference type="ARBA" id="ARBA00022741"/>
    </source>
</evidence>
<keyword evidence="3" id="KW-0808">Transferase</keyword>
<dbReference type="GO" id="GO:0006313">
    <property type="term" value="P:DNA transposition"/>
    <property type="evidence" value="ECO:0007669"/>
    <property type="project" value="InterPro"/>
</dbReference>
<dbReference type="GO" id="GO:0016020">
    <property type="term" value="C:membrane"/>
    <property type="evidence" value="ECO:0007669"/>
    <property type="project" value="UniProtKB-SubCell"/>
</dbReference>
<keyword evidence="5" id="KW-0547">Nucleotide-binding</keyword>
<dbReference type="InterPro" id="IPR036388">
    <property type="entry name" value="WH-like_DNA-bd_sf"/>
</dbReference>
<evidence type="ECO:0000256" key="4">
    <source>
        <dbReference type="ARBA" id="ARBA00022692"/>
    </source>
</evidence>
<accession>A0A914CN37</accession>
<dbReference type="EC" id="2.7.12.2" evidence="11"/>
<keyword evidence="4 12" id="KW-0812">Transmembrane</keyword>
<dbReference type="InterPro" id="IPR009057">
    <property type="entry name" value="Homeodomain-like_sf"/>
</dbReference>
<keyword evidence="9 12" id="KW-0472">Membrane</keyword>
<evidence type="ECO:0000256" key="8">
    <source>
        <dbReference type="ARBA" id="ARBA00022989"/>
    </source>
</evidence>
<dbReference type="GO" id="GO:0005634">
    <property type="term" value="C:nucleus"/>
    <property type="evidence" value="ECO:0007669"/>
    <property type="project" value="UniProtKB-SubCell"/>
</dbReference>
<dbReference type="Gene3D" id="3.30.200.20">
    <property type="entry name" value="Phosphorylase Kinase, domain 1"/>
    <property type="match status" value="2"/>
</dbReference>
<dbReference type="SUPFAM" id="SSF56112">
    <property type="entry name" value="Protein kinase-like (PK-like)"/>
    <property type="match status" value="2"/>
</dbReference>